<organism evidence="1 2">
    <name type="scientific">Catharanthus roseus</name>
    <name type="common">Madagascar periwinkle</name>
    <name type="synonym">Vinca rosea</name>
    <dbReference type="NCBI Taxonomy" id="4058"/>
    <lineage>
        <taxon>Eukaryota</taxon>
        <taxon>Viridiplantae</taxon>
        <taxon>Streptophyta</taxon>
        <taxon>Embryophyta</taxon>
        <taxon>Tracheophyta</taxon>
        <taxon>Spermatophyta</taxon>
        <taxon>Magnoliopsida</taxon>
        <taxon>eudicotyledons</taxon>
        <taxon>Gunneridae</taxon>
        <taxon>Pentapetalae</taxon>
        <taxon>asterids</taxon>
        <taxon>lamiids</taxon>
        <taxon>Gentianales</taxon>
        <taxon>Apocynaceae</taxon>
        <taxon>Rauvolfioideae</taxon>
        <taxon>Vinceae</taxon>
        <taxon>Catharanthinae</taxon>
        <taxon>Catharanthus</taxon>
    </lineage>
</organism>
<name>A0ACC0B949_CATRO</name>
<dbReference type="Proteomes" id="UP001060085">
    <property type="component" value="Linkage Group LG04"/>
</dbReference>
<gene>
    <name evidence="1" type="ORF">M9H77_19000</name>
</gene>
<protein>
    <submittedName>
        <fullName evidence="1">Uncharacterized protein</fullName>
    </submittedName>
</protein>
<evidence type="ECO:0000313" key="2">
    <source>
        <dbReference type="Proteomes" id="UP001060085"/>
    </source>
</evidence>
<evidence type="ECO:0000313" key="1">
    <source>
        <dbReference type="EMBL" id="KAI5669147.1"/>
    </source>
</evidence>
<accession>A0ACC0B949</accession>
<sequence>MMYLGLHFISACYLADFSSAASRCCPQEPMMNCGACRVKRGACTLPGGRARGGRTPASPHPDGRGHTYPRCGGERGEGSGGDGRGDLGCYDHGDPLDSPDLDMPTFSLGLTPPMQSYPSGLGTLYAPPPRGTVGSSI</sequence>
<dbReference type="EMBL" id="CM044704">
    <property type="protein sequence ID" value="KAI5669147.1"/>
    <property type="molecule type" value="Genomic_DNA"/>
</dbReference>
<reference evidence="2" key="1">
    <citation type="journal article" date="2023" name="Nat. Plants">
        <title>Single-cell RNA sequencing provides a high-resolution roadmap for understanding the multicellular compartmentation of specialized metabolism.</title>
        <authorList>
            <person name="Sun S."/>
            <person name="Shen X."/>
            <person name="Li Y."/>
            <person name="Li Y."/>
            <person name="Wang S."/>
            <person name="Li R."/>
            <person name="Zhang H."/>
            <person name="Shen G."/>
            <person name="Guo B."/>
            <person name="Wei J."/>
            <person name="Xu J."/>
            <person name="St-Pierre B."/>
            <person name="Chen S."/>
            <person name="Sun C."/>
        </authorList>
    </citation>
    <scope>NUCLEOTIDE SEQUENCE [LARGE SCALE GENOMIC DNA]</scope>
</reference>
<keyword evidence="2" id="KW-1185">Reference proteome</keyword>
<proteinExistence type="predicted"/>
<comment type="caution">
    <text evidence="1">The sequence shown here is derived from an EMBL/GenBank/DDBJ whole genome shotgun (WGS) entry which is preliminary data.</text>
</comment>